<evidence type="ECO:0000313" key="14">
    <source>
        <dbReference type="Proteomes" id="UP000002213"/>
    </source>
</evidence>
<dbReference type="GO" id="GO:0044715">
    <property type="term" value="F:8-oxo-dGDP phosphatase activity"/>
    <property type="evidence" value="ECO:0007669"/>
    <property type="project" value="TreeGrafter"/>
</dbReference>
<dbReference type="GO" id="GO:0006260">
    <property type="term" value="P:DNA replication"/>
    <property type="evidence" value="ECO:0007669"/>
    <property type="project" value="UniProtKB-KW"/>
</dbReference>
<evidence type="ECO:0000256" key="7">
    <source>
        <dbReference type="ARBA" id="ARBA00022801"/>
    </source>
</evidence>
<dbReference type="CDD" id="cd03425">
    <property type="entry name" value="NUDIX_MutT_NudA_like"/>
    <property type="match status" value="1"/>
</dbReference>
<evidence type="ECO:0000313" key="13">
    <source>
        <dbReference type="EMBL" id="ACU34717.1"/>
    </source>
</evidence>
<evidence type="ECO:0000256" key="8">
    <source>
        <dbReference type="ARBA" id="ARBA00022842"/>
    </source>
</evidence>
<dbReference type="SUPFAM" id="SSF55811">
    <property type="entry name" value="Nudix"/>
    <property type="match status" value="1"/>
</dbReference>
<keyword evidence="9" id="KW-0234">DNA repair</keyword>
<dbReference type="STRING" id="446462.Amir_0755"/>
<dbReference type="PANTHER" id="PTHR47707:SF1">
    <property type="entry name" value="NUDIX HYDROLASE FAMILY PROTEIN"/>
    <property type="match status" value="1"/>
</dbReference>
<dbReference type="GO" id="GO:0035539">
    <property type="term" value="F:8-oxo-7,8-dihydrodeoxyguanosine triphosphate pyrophosphatase activity"/>
    <property type="evidence" value="ECO:0007669"/>
    <property type="project" value="UniProtKB-EC"/>
</dbReference>
<dbReference type="GO" id="GO:0044716">
    <property type="term" value="F:8-oxo-GDP phosphatase activity"/>
    <property type="evidence" value="ECO:0007669"/>
    <property type="project" value="TreeGrafter"/>
</dbReference>
<keyword evidence="5" id="KW-0479">Metal-binding</keyword>
<evidence type="ECO:0000256" key="6">
    <source>
        <dbReference type="ARBA" id="ARBA00022763"/>
    </source>
</evidence>
<keyword evidence="8" id="KW-0460">Magnesium</keyword>
<dbReference type="PROSITE" id="PS51462">
    <property type="entry name" value="NUDIX"/>
    <property type="match status" value="1"/>
</dbReference>
<dbReference type="InterPro" id="IPR015797">
    <property type="entry name" value="NUDIX_hydrolase-like_dom_sf"/>
</dbReference>
<evidence type="ECO:0000256" key="1">
    <source>
        <dbReference type="ARBA" id="ARBA00001946"/>
    </source>
</evidence>
<sequence length="267" mass="27969">MPEILGTTLVDAGAPAVAGALLDTAPLVEAARAAGVELRAGKLLVEGGRVTGTRGPVLLKLTVTRADLTGVTLSGRGLSLTTDLVRTGGGTLVVDRVEWTAPGGPLGRVFDVVLGRALALRLLEARSERLVRRAGELAGARVVVGAAITRGGRLLVQQRAFPADAEGRWELPGGRVDPGEDDRAALTRECREELGADVVVGDPVGPDVPLKPDLLLRVHTAELTPDSPEPTAIEHRALRWIAPTDLDALDWLPADRALIPALRALLT</sequence>
<keyword evidence="14" id="KW-1185">Reference proteome</keyword>
<dbReference type="Pfam" id="PF00293">
    <property type="entry name" value="NUDIX"/>
    <property type="match status" value="1"/>
</dbReference>
<evidence type="ECO:0000256" key="11">
    <source>
        <dbReference type="ARBA" id="ARBA00038905"/>
    </source>
</evidence>
<dbReference type="GO" id="GO:0006281">
    <property type="term" value="P:DNA repair"/>
    <property type="evidence" value="ECO:0007669"/>
    <property type="project" value="UniProtKB-KW"/>
</dbReference>
<evidence type="ECO:0000256" key="2">
    <source>
        <dbReference type="ARBA" id="ARBA00005582"/>
    </source>
</evidence>
<evidence type="ECO:0000259" key="12">
    <source>
        <dbReference type="PROSITE" id="PS51462"/>
    </source>
</evidence>
<comment type="catalytic activity">
    <reaction evidence="10">
        <text>8-oxo-dGTP + H2O = 8-oxo-dGMP + diphosphate + H(+)</text>
        <dbReference type="Rhea" id="RHEA:31575"/>
        <dbReference type="ChEBI" id="CHEBI:15377"/>
        <dbReference type="ChEBI" id="CHEBI:15378"/>
        <dbReference type="ChEBI" id="CHEBI:33019"/>
        <dbReference type="ChEBI" id="CHEBI:63224"/>
        <dbReference type="ChEBI" id="CHEBI:77896"/>
        <dbReference type="EC" id="3.6.1.55"/>
    </reaction>
</comment>
<organism evidence="13 14">
    <name type="scientific">Actinosynnema mirum (strain ATCC 29888 / DSM 43827 / JCM 3225 / NBRC 14064 / NCIMB 13271 / NRRL B-12336 / IMRU 3971 / 101)</name>
    <dbReference type="NCBI Taxonomy" id="446462"/>
    <lineage>
        <taxon>Bacteria</taxon>
        <taxon>Bacillati</taxon>
        <taxon>Actinomycetota</taxon>
        <taxon>Actinomycetes</taxon>
        <taxon>Pseudonocardiales</taxon>
        <taxon>Pseudonocardiaceae</taxon>
        <taxon>Actinosynnema</taxon>
    </lineage>
</organism>
<dbReference type="GO" id="GO:0008413">
    <property type="term" value="F:8-oxo-7,8-dihydroguanosine triphosphate pyrophosphatase activity"/>
    <property type="evidence" value="ECO:0007669"/>
    <property type="project" value="TreeGrafter"/>
</dbReference>
<gene>
    <name evidence="13" type="ordered locus">Amir_0755</name>
</gene>
<dbReference type="AlphaFoldDB" id="C6WKW2"/>
<comment type="cofactor">
    <cofactor evidence="1">
        <name>Mg(2+)</name>
        <dbReference type="ChEBI" id="CHEBI:18420"/>
    </cofactor>
</comment>
<dbReference type="KEGG" id="ami:Amir_0755"/>
<feature type="domain" description="Nudix hydrolase" evidence="12">
    <location>
        <begin position="139"/>
        <end position="266"/>
    </location>
</feature>
<evidence type="ECO:0000256" key="5">
    <source>
        <dbReference type="ARBA" id="ARBA00022723"/>
    </source>
</evidence>
<dbReference type="EC" id="3.6.1.55" evidence="11"/>
<evidence type="ECO:0000256" key="10">
    <source>
        <dbReference type="ARBA" id="ARBA00035861"/>
    </source>
</evidence>
<dbReference type="HOGENOM" id="CLU_1040633_0_0_11"/>
<dbReference type="Gene3D" id="3.90.79.10">
    <property type="entry name" value="Nucleoside Triphosphate Pyrophosphohydrolase"/>
    <property type="match status" value="1"/>
</dbReference>
<dbReference type="PANTHER" id="PTHR47707">
    <property type="entry name" value="8-OXO-DGTP DIPHOSPHATASE"/>
    <property type="match status" value="1"/>
</dbReference>
<dbReference type="GO" id="GO:0046872">
    <property type="term" value="F:metal ion binding"/>
    <property type="evidence" value="ECO:0007669"/>
    <property type="project" value="UniProtKB-KW"/>
</dbReference>
<dbReference type="Proteomes" id="UP000002213">
    <property type="component" value="Chromosome"/>
</dbReference>
<keyword evidence="6" id="KW-0227">DNA damage</keyword>
<evidence type="ECO:0000256" key="4">
    <source>
        <dbReference type="ARBA" id="ARBA00022705"/>
    </source>
</evidence>
<dbReference type="InterPro" id="IPR000086">
    <property type="entry name" value="NUDIX_hydrolase_dom"/>
</dbReference>
<comment type="similarity">
    <text evidence="2">Belongs to the Nudix hydrolase family.</text>
</comment>
<dbReference type="EMBL" id="CP001630">
    <property type="protein sequence ID" value="ACU34717.1"/>
    <property type="molecule type" value="Genomic_DNA"/>
</dbReference>
<reference evidence="13 14" key="1">
    <citation type="journal article" date="2009" name="Stand. Genomic Sci.">
        <title>Complete genome sequence of Actinosynnema mirum type strain (101).</title>
        <authorList>
            <person name="Land M."/>
            <person name="Lapidus A."/>
            <person name="Mayilraj S."/>
            <person name="Chen F."/>
            <person name="Copeland A."/>
            <person name="Del Rio T.G."/>
            <person name="Nolan M."/>
            <person name="Lucas S."/>
            <person name="Tice H."/>
            <person name="Cheng J.F."/>
            <person name="Chertkov O."/>
            <person name="Bruce D."/>
            <person name="Goodwin L."/>
            <person name="Pitluck S."/>
            <person name="Rohde M."/>
            <person name="Goker M."/>
            <person name="Pati A."/>
            <person name="Ivanova N."/>
            <person name="Mavromatis K."/>
            <person name="Chen A."/>
            <person name="Palaniappan K."/>
            <person name="Hauser L."/>
            <person name="Chang Y.J."/>
            <person name="Jeffries C.C."/>
            <person name="Brettin T."/>
            <person name="Detter J.C."/>
            <person name="Han C."/>
            <person name="Chain P."/>
            <person name="Tindall B.J."/>
            <person name="Bristow J."/>
            <person name="Eisen J.A."/>
            <person name="Markowitz V."/>
            <person name="Hugenholtz P."/>
            <person name="Kyrpides N.C."/>
            <person name="Klenk H.P."/>
        </authorList>
    </citation>
    <scope>NUCLEOTIDE SEQUENCE [LARGE SCALE GENOMIC DNA]</scope>
    <source>
        <strain evidence="14">ATCC 29888 / DSM 43827 / JCM 3225 / NBRC 14064 / NCIMB 13271 / NRRL B-12336 / IMRU 3971 / 101</strain>
    </source>
</reference>
<evidence type="ECO:0000256" key="3">
    <source>
        <dbReference type="ARBA" id="ARBA00022457"/>
    </source>
</evidence>
<dbReference type="eggNOG" id="COG0494">
    <property type="taxonomic scope" value="Bacteria"/>
</dbReference>
<dbReference type="PRINTS" id="PR00502">
    <property type="entry name" value="NUDIXFAMILY"/>
</dbReference>
<name>C6WKW2_ACTMD</name>
<keyword evidence="3" id="KW-0515">Mutator protein</keyword>
<proteinExistence type="inferred from homology"/>
<accession>C6WKW2</accession>
<dbReference type="InterPro" id="IPR020476">
    <property type="entry name" value="Nudix_hydrolase"/>
</dbReference>
<dbReference type="InterPro" id="IPR047127">
    <property type="entry name" value="MutT-like"/>
</dbReference>
<keyword evidence="4" id="KW-0235">DNA replication</keyword>
<evidence type="ECO:0000256" key="9">
    <source>
        <dbReference type="ARBA" id="ARBA00023204"/>
    </source>
</evidence>
<protein>
    <recommendedName>
        <fullName evidence="11">8-oxo-dGTP diphosphatase</fullName>
        <ecNumber evidence="11">3.6.1.55</ecNumber>
    </recommendedName>
</protein>
<keyword evidence="7 13" id="KW-0378">Hydrolase</keyword>